<keyword evidence="10" id="KW-1185">Reference proteome</keyword>
<feature type="domain" description="Thiolase N-terminal" evidence="7">
    <location>
        <begin position="8"/>
        <end position="270"/>
    </location>
</feature>
<evidence type="ECO:0000256" key="3">
    <source>
        <dbReference type="ARBA" id="ARBA00022679"/>
    </source>
</evidence>
<evidence type="ECO:0000256" key="6">
    <source>
        <dbReference type="RuleBase" id="RU003557"/>
    </source>
</evidence>
<dbReference type="InterPro" id="IPR002155">
    <property type="entry name" value="Thiolase"/>
</dbReference>
<dbReference type="Gene3D" id="3.40.47.10">
    <property type="match status" value="1"/>
</dbReference>
<proteinExistence type="inferred from homology"/>
<reference evidence="9 10" key="1">
    <citation type="journal article" date="2018" name="Gigascience">
        <title>Genomes of trombidid mites reveal novel predicted allergens and laterally-transferred genes associated with secondary metabolism.</title>
        <authorList>
            <person name="Dong X."/>
            <person name="Chaisiri K."/>
            <person name="Xia D."/>
            <person name="Armstrong S.D."/>
            <person name="Fang Y."/>
            <person name="Donnelly M.J."/>
            <person name="Kadowaki T."/>
            <person name="McGarry J.W."/>
            <person name="Darby A.C."/>
            <person name="Makepeace B.L."/>
        </authorList>
    </citation>
    <scope>NUCLEOTIDE SEQUENCE [LARGE SCALE GENOMIC DNA]</scope>
    <source>
        <strain evidence="9">UoL-WK</strain>
    </source>
</reference>
<dbReference type="STRING" id="1965070.A0A443QR39"/>
<keyword evidence="3 6" id="KW-0808">Transferase</keyword>
<evidence type="ECO:0000313" key="9">
    <source>
        <dbReference type="EMBL" id="RWS05485.1"/>
    </source>
</evidence>
<evidence type="ECO:0000313" key="10">
    <source>
        <dbReference type="Proteomes" id="UP000285301"/>
    </source>
</evidence>
<keyword evidence="4 6" id="KW-0012">Acyltransferase</keyword>
<evidence type="ECO:0000259" key="8">
    <source>
        <dbReference type="Pfam" id="PF02803"/>
    </source>
</evidence>
<dbReference type="OrthoDB" id="5404651at2759"/>
<dbReference type="PROSITE" id="PS00099">
    <property type="entry name" value="THIOLASE_3"/>
    <property type="match status" value="1"/>
</dbReference>
<accession>A0A443QR39</accession>
<feature type="active site" description="Proton acceptor" evidence="5">
    <location>
        <position position="356"/>
    </location>
</feature>
<dbReference type="InterPro" id="IPR016039">
    <property type="entry name" value="Thiolase-like"/>
</dbReference>
<evidence type="ECO:0000256" key="5">
    <source>
        <dbReference type="PIRSR" id="PIRSR000429-1"/>
    </source>
</evidence>
<organism evidence="9 10">
    <name type="scientific">Dinothrombium tinctorium</name>
    <dbReference type="NCBI Taxonomy" id="1965070"/>
    <lineage>
        <taxon>Eukaryota</taxon>
        <taxon>Metazoa</taxon>
        <taxon>Ecdysozoa</taxon>
        <taxon>Arthropoda</taxon>
        <taxon>Chelicerata</taxon>
        <taxon>Arachnida</taxon>
        <taxon>Acari</taxon>
        <taxon>Acariformes</taxon>
        <taxon>Trombidiformes</taxon>
        <taxon>Prostigmata</taxon>
        <taxon>Anystina</taxon>
        <taxon>Parasitengona</taxon>
        <taxon>Trombidioidea</taxon>
        <taxon>Trombidiidae</taxon>
        <taxon>Dinothrombium</taxon>
    </lineage>
</organism>
<dbReference type="FunFam" id="3.40.47.10:FF:000010">
    <property type="entry name" value="Acetyl-CoA acetyltransferase (Thiolase)"/>
    <property type="match status" value="1"/>
</dbReference>
<dbReference type="InterPro" id="IPR020616">
    <property type="entry name" value="Thiolase_N"/>
</dbReference>
<dbReference type="PANTHER" id="PTHR18919:SF107">
    <property type="entry name" value="ACETYL-COA ACETYLTRANSFERASE, CYTOSOLIC"/>
    <property type="match status" value="1"/>
</dbReference>
<dbReference type="PANTHER" id="PTHR18919">
    <property type="entry name" value="ACETYL-COA C-ACYLTRANSFERASE"/>
    <property type="match status" value="1"/>
</dbReference>
<dbReference type="Pfam" id="PF02803">
    <property type="entry name" value="Thiolase_C"/>
    <property type="match status" value="1"/>
</dbReference>
<comment type="pathway">
    <text evidence="1">Lipid metabolism.</text>
</comment>
<dbReference type="NCBIfam" id="TIGR01930">
    <property type="entry name" value="AcCoA-C-Actrans"/>
    <property type="match status" value="1"/>
</dbReference>
<dbReference type="Pfam" id="PF00108">
    <property type="entry name" value="Thiolase_N"/>
    <property type="match status" value="1"/>
</dbReference>
<dbReference type="GO" id="GO:0005739">
    <property type="term" value="C:mitochondrion"/>
    <property type="evidence" value="ECO:0007669"/>
    <property type="project" value="TreeGrafter"/>
</dbReference>
<dbReference type="EMBL" id="NCKU01004753">
    <property type="protein sequence ID" value="RWS05485.1"/>
    <property type="molecule type" value="Genomic_DNA"/>
</dbReference>
<dbReference type="InterPro" id="IPR020617">
    <property type="entry name" value="Thiolase_C"/>
</dbReference>
<dbReference type="GO" id="GO:0003985">
    <property type="term" value="F:acetyl-CoA C-acetyltransferase activity"/>
    <property type="evidence" value="ECO:0007669"/>
    <property type="project" value="TreeGrafter"/>
</dbReference>
<dbReference type="SUPFAM" id="SSF53901">
    <property type="entry name" value="Thiolase-like"/>
    <property type="match status" value="2"/>
</dbReference>
<dbReference type="CDD" id="cd00751">
    <property type="entry name" value="thiolase"/>
    <property type="match status" value="1"/>
</dbReference>
<feature type="active site" description="Proton acceptor" evidence="5">
    <location>
        <position position="386"/>
    </location>
</feature>
<dbReference type="Proteomes" id="UP000285301">
    <property type="component" value="Unassembled WGS sequence"/>
</dbReference>
<dbReference type="PROSITE" id="PS00737">
    <property type="entry name" value="THIOLASE_2"/>
    <property type="match status" value="1"/>
</dbReference>
<evidence type="ECO:0000256" key="2">
    <source>
        <dbReference type="ARBA" id="ARBA00010982"/>
    </source>
</evidence>
<protein>
    <submittedName>
        <fullName evidence="9">3-ketoacyl-CoA thiolase-like protein</fullName>
    </submittedName>
</protein>
<dbReference type="InterPro" id="IPR020610">
    <property type="entry name" value="Thiolase_AS"/>
</dbReference>
<evidence type="ECO:0000256" key="4">
    <source>
        <dbReference type="ARBA" id="ARBA00023315"/>
    </source>
</evidence>
<comment type="similarity">
    <text evidence="2 6">Belongs to the thiolase-like superfamily. Thiolase family.</text>
</comment>
<comment type="caution">
    <text evidence="9">The sequence shown here is derived from an EMBL/GenBank/DDBJ whole genome shotgun (WGS) entry which is preliminary data.</text>
</comment>
<feature type="active site" description="Acyl-thioester intermediate" evidence="5">
    <location>
        <position position="94"/>
    </location>
</feature>
<dbReference type="PIRSF" id="PIRSF000429">
    <property type="entry name" value="Ac-CoA_Ac_transf"/>
    <property type="match status" value="1"/>
</dbReference>
<dbReference type="AlphaFoldDB" id="A0A443QR39"/>
<dbReference type="InterPro" id="IPR020615">
    <property type="entry name" value="Thiolase_acyl_enz_int_AS"/>
</dbReference>
<name>A0A443QR39_9ACAR</name>
<evidence type="ECO:0000259" key="7">
    <source>
        <dbReference type="Pfam" id="PF00108"/>
    </source>
</evidence>
<feature type="domain" description="Thiolase C-terminal" evidence="8">
    <location>
        <begin position="277"/>
        <end position="398"/>
    </location>
</feature>
<dbReference type="InterPro" id="IPR020613">
    <property type="entry name" value="Thiolase_CS"/>
</dbReference>
<evidence type="ECO:0000256" key="1">
    <source>
        <dbReference type="ARBA" id="ARBA00005189"/>
    </source>
</evidence>
<gene>
    <name evidence="9" type="ORF">B4U79_14755</name>
</gene>
<dbReference type="PROSITE" id="PS00098">
    <property type="entry name" value="THIOLASE_1"/>
    <property type="match status" value="1"/>
</dbReference>
<sequence length="400" mass="42352">MSTLLRGVFIVGAKRTAFGAFGGKLKDTTSVHLGEAAAKAALQAANVTPDLVDSVVVGNVGQSSAINGPYISRHVALRAGVPNHVPCLTVNRLCGSGFQAMVTGAQDICLRDSEIALTVGSENMSEAPFLIRGSRFGVKFSQTPQIECSLWSTLTDHHVKMPMGITAENLAEKYNITREECDKFALRSQQNWKKANDNGYFNEEMAPILFKNRKTGADEPFNVDEHPKPNTTLETLAKLPPVFKKNGTVTAGNASGVCDGAGAVVLASEEAVTKHHLKPLARLVGYSIVGCDPTIMGIGPVPAIRKLCERTGISLGNIDIIDVNEAFAPQTLAVFKDLDVNENKTNVCGGAIALGHPVGASGSRITANLVHELRRRKAKYAIGAACIGGGQGIAVLLENI</sequence>
<dbReference type="GO" id="GO:0006635">
    <property type="term" value="P:fatty acid beta-oxidation"/>
    <property type="evidence" value="ECO:0007669"/>
    <property type="project" value="TreeGrafter"/>
</dbReference>